<dbReference type="AlphaFoldDB" id="A0AAW7Y5V1"/>
<organism evidence="2 3">
    <name type="scientific">Photobacterium sanguinicancri</name>
    <dbReference type="NCBI Taxonomy" id="875932"/>
    <lineage>
        <taxon>Bacteria</taxon>
        <taxon>Pseudomonadati</taxon>
        <taxon>Pseudomonadota</taxon>
        <taxon>Gammaproteobacteria</taxon>
        <taxon>Vibrionales</taxon>
        <taxon>Vibrionaceae</taxon>
        <taxon>Photobacterium</taxon>
    </lineage>
</organism>
<gene>
    <name evidence="2" type="ORF">Q4568_11420</name>
</gene>
<reference evidence="2" key="1">
    <citation type="submission" date="2023-07" db="EMBL/GenBank/DDBJ databases">
        <title>Genome content predicts the carbon catabolic preferences of heterotrophic bacteria.</title>
        <authorList>
            <person name="Gralka M."/>
        </authorList>
    </citation>
    <scope>NUCLEOTIDE SEQUENCE</scope>
    <source>
        <strain evidence="2">G2M05</strain>
    </source>
</reference>
<feature type="transmembrane region" description="Helical" evidence="1">
    <location>
        <begin position="12"/>
        <end position="29"/>
    </location>
</feature>
<dbReference type="RefSeq" id="WP_303499622.1">
    <property type="nucleotide sequence ID" value="NZ_JAUOPU010000010.1"/>
</dbReference>
<proteinExistence type="predicted"/>
<keyword evidence="1" id="KW-1133">Transmembrane helix</keyword>
<name>A0AAW7Y5V1_9GAMM</name>
<evidence type="ECO:0000313" key="3">
    <source>
        <dbReference type="Proteomes" id="UP001170624"/>
    </source>
</evidence>
<sequence>MKLSRRSWNNIIIFAVIIFIAVIQLPTLIKEKYGTAPSQSTLSALLPEQAVIEQLVLPEQHYVRLGADWRITGDDAVIHDDSVIMHWATLAGTPVDDATMAKLKPQLTHPVSVEIWLQAYDEPVRVTVYQLPQFWLLKNWQSQWLAVSVEPTYLFPSQ</sequence>
<evidence type="ECO:0000256" key="1">
    <source>
        <dbReference type="SAM" id="Phobius"/>
    </source>
</evidence>
<keyword evidence="1" id="KW-0472">Membrane</keyword>
<keyword evidence="1" id="KW-0812">Transmembrane</keyword>
<evidence type="ECO:0000313" key="2">
    <source>
        <dbReference type="EMBL" id="MDO6543146.1"/>
    </source>
</evidence>
<protein>
    <submittedName>
        <fullName evidence="2">Uncharacterized protein</fullName>
    </submittedName>
</protein>
<accession>A0AAW7Y5V1</accession>
<dbReference type="Proteomes" id="UP001170624">
    <property type="component" value="Unassembled WGS sequence"/>
</dbReference>
<dbReference type="EMBL" id="JAUOPU010000010">
    <property type="protein sequence ID" value="MDO6543146.1"/>
    <property type="molecule type" value="Genomic_DNA"/>
</dbReference>
<comment type="caution">
    <text evidence="2">The sequence shown here is derived from an EMBL/GenBank/DDBJ whole genome shotgun (WGS) entry which is preliminary data.</text>
</comment>